<dbReference type="PROSITE" id="PS00733">
    <property type="entry name" value="RIBOSOMAL_S26E"/>
    <property type="match status" value="1"/>
</dbReference>
<keyword evidence="7" id="KW-1185">Reference proteome</keyword>
<evidence type="ECO:0000256" key="3">
    <source>
        <dbReference type="ARBA" id="ARBA00023274"/>
    </source>
</evidence>
<dbReference type="InterPro" id="IPR047864">
    <property type="entry name" value="Ribosomal_eS26_CS"/>
</dbReference>
<keyword evidence="3 4" id="KW-0687">Ribonucleoprotein</keyword>
<protein>
    <recommendedName>
        <fullName evidence="4">40S ribosomal protein S26</fullName>
    </recommendedName>
</protein>
<evidence type="ECO:0000313" key="6">
    <source>
        <dbReference type="EMBL" id="ELP90105.1"/>
    </source>
</evidence>
<feature type="region of interest" description="Disordered" evidence="5">
    <location>
        <begin position="89"/>
        <end position="121"/>
    </location>
</feature>
<name>A0A0A1U706_ENTIV</name>
<proteinExistence type="inferred from homology"/>
<dbReference type="PANTHER" id="PTHR12538:SF0">
    <property type="entry name" value="40S RIBOSOMAL PROTEIN S26"/>
    <property type="match status" value="1"/>
</dbReference>
<dbReference type="InterPro" id="IPR000892">
    <property type="entry name" value="Ribosomal_eS26"/>
</dbReference>
<dbReference type="Proteomes" id="UP000014680">
    <property type="component" value="Unassembled WGS sequence"/>
</dbReference>
<evidence type="ECO:0000313" key="7">
    <source>
        <dbReference type="Proteomes" id="UP000014680"/>
    </source>
</evidence>
<dbReference type="GO" id="GO:0003729">
    <property type="term" value="F:mRNA binding"/>
    <property type="evidence" value="ECO:0007669"/>
    <property type="project" value="TreeGrafter"/>
</dbReference>
<reference evidence="6 7" key="1">
    <citation type="submission" date="2012-10" db="EMBL/GenBank/DDBJ databases">
        <authorList>
            <person name="Zafar N."/>
            <person name="Inman J."/>
            <person name="Hall N."/>
            <person name="Lorenzi H."/>
            <person name="Caler E."/>
        </authorList>
    </citation>
    <scope>NUCLEOTIDE SEQUENCE [LARGE SCALE GENOMIC DNA]</scope>
    <source>
        <strain evidence="6 7">IP1</strain>
    </source>
</reference>
<gene>
    <name evidence="6" type="ORF">EIN_405190</name>
</gene>
<feature type="compositionally biased region" description="Basic residues" evidence="5">
    <location>
        <begin position="95"/>
        <end position="106"/>
    </location>
</feature>
<dbReference type="GO" id="GO:0003735">
    <property type="term" value="F:structural constituent of ribosome"/>
    <property type="evidence" value="ECO:0007669"/>
    <property type="project" value="InterPro"/>
</dbReference>
<dbReference type="GO" id="GO:0006412">
    <property type="term" value="P:translation"/>
    <property type="evidence" value="ECO:0007669"/>
    <property type="project" value="InterPro"/>
</dbReference>
<dbReference type="PANTHER" id="PTHR12538">
    <property type="entry name" value="40S RIBOSOMAL PROTEIN S26"/>
    <property type="match status" value="1"/>
</dbReference>
<dbReference type="EMBL" id="KB206537">
    <property type="protein sequence ID" value="ELP90105.1"/>
    <property type="molecule type" value="Genomic_DNA"/>
</dbReference>
<comment type="similarity">
    <text evidence="1 4">Belongs to the eukaryotic ribosomal protein eS26 family.</text>
</comment>
<evidence type="ECO:0000256" key="4">
    <source>
        <dbReference type="RuleBase" id="RU363128"/>
    </source>
</evidence>
<evidence type="ECO:0000256" key="1">
    <source>
        <dbReference type="ARBA" id="ARBA00008596"/>
    </source>
</evidence>
<dbReference type="AlphaFoldDB" id="A0A0A1U706"/>
<dbReference type="KEGG" id="eiv:EIN_405190"/>
<dbReference type="RefSeq" id="XP_004256876.1">
    <property type="nucleotide sequence ID" value="XM_004256828.1"/>
</dbReference>
<evidence type="ECO:0000256" key="5">
    <source>
        <dbReference type="SAM" id="MobiDB-lite"/>
    </source>
</evidence>
<dbReference type="OrthoDB" id="10262653at2759"/>
<evidence type="ECO:0000256" key="2">
    <source>
        <dbReference type="ARBA" id="ARBA00022980"/>
    </source>
</evidence>
<dbReference type="VEuPathDB" id="AmoebaDB:EIN_405190"/>
<dbReference type="GeneID" id="14889060"/>
<dbReference type="Pfam" id="PF01283">
    <property type="entry name" value="Ribosomal_S26e"/>
    <property type="match status" value="1"/>
</dbReference>
<dbReference type="Gene3D" id="3.30.1740.20">
    <property type="entry name" value="Ribosomal protein S26e"/>
    <property type="match status" value="1"/>
</dbReference>
<dbReference type="InterPro" id="IPR038551">
    <property type="entry name" value="Ribosomal_eS26_sf"/>
</dbReference>
<dbReference type="OMA" id="IYRKVYY"/>
<organism evidence="6 7">
    <name type="scientific">Entamoeba invadens IP1</name>
    <dbReference type="NCBI Taxonomy" id="370355"/>
    <lineage>
        <taxon>Eukaryota</taxon>
        <taxon>Amoebozoa</taxon>
        <taxon>Evosea</taxon>
        <taxon>Archamoebae</taxon>
        <taxon>Mastigamoebida</taxon>
        <taxon>Entamoebidae</taxon>
        <taxon>Entamoeba</taxon>
    </lineage>
</organism>
<accession>A0A0A1U706</accession>
<keyword evidence="2 4" id="KW-0689">Ribosomal protein</keyword>
<dbReference type="GO" id="GO:0022627">
    <property type="term" value="C:cytosolic small ribosomal subunit"/>
    <property type="evidence" value="ECO:0007669"/>
    <property type="project" value="TreeGrafter"/>
</dbReference>
<dbReference type="FunFam" id="3.30.1740.20:FF:000001">
    <property type="entry name" value="40S ribosomal protein S26"/>
    <property type="match status" value="1"/>
</dbReference>
<sequence length="146" mass="16224">MTSKRRNNGRAKKGRGHVQSVRCTNCGRCVAKDKAIKRYTIKNIVEAAAVRDISDNSAIVKYKLPKTYLKNQYCVACAIHGRIVRVRSHEDRKIRTPPKRIIKKSSKTQTNNKPTDAPAAATTAPVIAVAPKVAVAPKERPFKSFQ</sequence>